<dbReference type="GO" id="GO:0004672">
    <property type="term" value="F:protein kinase activity"/>
    <property type="evidence" value="ECO:0007669"/>
    <property type="project" value="InterPro"/>
</dbReference>
<feature type="compositionally biased region" description="Low complexity" evidence="1">
    <location>
        <begin position="341"/>
        <end position="360"/>
    </location>
</feature>
<dbReference type="Pfam" id="PF03781">
    <property type="entry name" value="FGE-sulfatase"/>
    <property type="match status" value="1"/>
</dbReference>
<organism evidence="3 4">
    <name type="scientific">Candidatus Thiodictyon syntrophicum</name>
    <dbReference type="NCBI Taxonomy" id="1166950"/>
    <lineage>
        <taxon>Bacteria</taxon>
        <taxon>Pseudomonadati</taxon>
        <taxon>Pseudomonadota</taxon>
        <taxon>Gammaproteobacteria</taxon>
        <taxon>Chromatiales</taxon>
        <taxon>Chromatiaceae</taxon>
        <taxon>Thiodictyon</taxon>
    </lineage>
</organism>
<sequence length="751" mass="82500">MTLLTGTDGETYRTQDELARGGEGIILTLEGRADCLAKIYLSGQATEARAAKLRAMLADPPRDEMRERFSHASITWPLALLQEDGHFVGYLMPRIDGGRSLLNAYNPRARDALELDWHARHQVAKNLCTALHALHVKGYVMGDVNPRNILVTTRGLVTLVDTDSFQVRAGQTLYRCPVGVPEYTPRELQGLRFDQVDRSPEHDRFGLAVLVFQLLMDGFHPFAGALRDPRDSLPGKADEWCIQHGIFPWRKDRRFRKPPAARGLDTLDPTLRHLFDRCFVGGHTTPALRPSAKEWLDVLNLAQQRLVRCAAGTHWRYPEGEFCHACRTPSHRPAPRRPRARAPATAPIGPTGPGAVSAVPVTPPPSAPIRPLPPRPAATPVPAVARVLPAWWPVWLNRERVVAVGGALALTALAALVYYRWSTQPAVLAASYLAQARAALAGGSATAADLALQRAAVSAPAQVAAFAADRADLYRELARRAQADGETDKVELALDQAGHWDAKARAAKRLFLATGPRRGPVGALAQELVEVPGGSFLMGCSPGEPRCPDDEKPARRVNLRPFLMGRYEVTQAQWKAVMGEDPARFKRGDRPVEGVSWDDAQEFLQRLNAEGQTPPYRLPTEAEWEYASRADTRTIYWWGQGPGQGQADCTGCGGPWDGRKTAPVGSFKPNPFGLYDTAGNIAEWVQDCYHANYTGAPADGTEWRETCVESTRVYRGGSWDDPPDRLGCARRAWGPPALRGDHLGLRVARDL</sequence>
<feature type="region of interest" description="Disordered" evidence="1">
    <location>
        <begin position="329"/>
        <end position="362"/>
    </location>
</feature>
<dbReference type="GO" id="GO:0120147">
    <property type="term" value="F:formylglycine-generating oxidase activity"/>
    <property type="evidence" value="ECO:0007669"/>
    <property type="project" value="TreeGrafter"/>
</dbReference>
<dbReference type="SUPFAM" id="SSF56112">
    <property type="entry name" value="Protein kinase-like (PK-like)"/>
    <property type="match status" value="1"/>
</dbReference>
<dbReference type="InterPro" id="IPR011009">
    <property type="entry name" value="Kinase-like_dom_sf"/>
</dbReference>
<dbReference type="GO" id="GO:0005524">
    <property type="term" value="F:ATP binding"/>
    <property type="evidence" value="ECO:0007669"/>
    <property type="project" value="InterPro"/>
</dbReference>
<evidence type="ECO:0000313" key="3">
    <source>
        <dbReference type="EMBL" id="AUB82881.1"/>
    </source>
</evidence>
<dbReference type="SMART" id="SM00220">
    <property type="entry name" value="S_TKc"/>
    <property type="match status" value="1"/>
</dbReference>
<reference evidence="3 4" key="1">
    <citation type="submission" date="2017-03" db="EMBL/GenBank/DDBJ databases">
        <title>Complete genome sequence of Candidatus 'Thiodictyon syntrophicum' sp. nov. strain Cad16T, a photolithoautotroph purple sulfur bacterium isolated from an alpine meromictic lake.</title>
        <authorList>
            <person name="Luedin S.M."/>
            <person name="Pothier J.F."/>
            <person name="Danza F."/>
            <person name="Storelli N."/>
            <person name="Wittwer M."/>
            <person name="Tonolla M."/>
        </authorList>
    </citation>
    <scope>NUCLEOTIDE SEQUENCE [LARGE SCALE GENOMIC DNA]</scope>
    <source>
        <strain evidence="3 4">Cad16T</strain>
    </source>
</reference>
<proteinExistence type="predicted"/>
<dbReference type="InterPro" id="IPR005532">
    <property type="entry name" value="SUMF_dom"/>
</dbReference>
<dbReference type="InterPro" id="IPR000719">
    <property type="entry name" value="Prot_kinase_dom"/>
</dbReference>
<dbReference type="SUPFAM" id="SSF56436">
    <property type="entry name" value="C-type lectin-like"/>
    <property type="match status" value="1"/>
</dbReference>
<accession>A0A2K8UCT6</accession>
<dbReference type="Proteomes" id="UP000232638">
    <property type="component" value="Chromosome"/>
</dbReference>
<dbReference type="PANTHER" id="PTHR23150">
    <property type="entry name" value="SULFATASE MODIFYING FACTOR 1, 2"/>
    <property type="match status" value="1"/>
</dbReference>
<evidence type="ECO:0000256" key="1">
    <source>
        <dbReference type="SAM" id="MobiDB-lite"/>
    </source>
</evidence>
<dbReference type="InterPro" id="IPR042095">
    <property type="entry name" value="SUMF_sf"/>
</dbReference>
<protein>
    <recommendedName>
        <fullName evidence="2">Protein kinase domain-containing protein</fullName>
    </recommendedName>
</protein>
<dbReference type="EMBL" id="CP020370">
    <property type="protein sequence ID" value="AUB82881.1"/>
    <property type="molecule type" value="Genomic_DNA"/>
</dbReference>
<dbReference type="PANTHER" id="PTHR23150:SF19">
    <property type="entry name" value="FORMYLGLYCINE-GENERATING ENZYME"/>
    <property type="match status" value="1"/>
</dbReference>
<dbReference type="InterPro" id="IPR051043">
    <property type="entry name" value="Sulfatase_Mod_Factor_Kinase"/>
</dbReference>
<dbReference type="Gene3D" id="1.10.510.10">
    <property type="entry name" value="Transferase(Phosphotransferase) domain 1"/>
    <property type="match status" value="1"/>
</dbReference>
<dbReference type="InterPro" id="IPR016187">
    <property type="entry name" value="CTDL_fold"/>
</dbReference>
<feature type="compositionally biased region" description="Basic residues" evidence="1">
    <location>
        <begin position="329"/>
        <end position="340"/>
    </location>
</feature>
<dbReference type="PROSITE" id="PS50011">
    <property type="entry name" value="PROTEIN_KINASE_DOM"/>
    <property type="match status" value="1"/>
</dbReference>
<dbReference type="OrthoDB" id="5782056at2"/>
<evidence type="ECO:0000259" key="2">
    <source>
        <dbReference type="PROSITE" id="PS50011"/>
    </source>
</evidence>
<dbReference type="Gene3D" id="3.90.1580.10">
    <property type="entry name" value="paralog of FGE (formylglycine-generating enzyme)"/>
    <property type="match status" value="1"/>
</dbReference>
<dbReference type="RefSeq" id="WP_100920586.1">
    <property type="nucleotide sequence ID" value="NZ_CP020370.1"/>
</dbReference>
<dbReference type="KEGG" id="tsy:THSYN_19330"/>
<dbReference type="AlphaFoldDB" id="A0A2K8UCT6"/>
<keyword evidence="4" id="KW-1185">Reference proteome</keyword>
<name>A0A2K8UCT6_9GAMM</name>
<evidence type="ECO:0000313" key="4">
    <source>
        <dbReference type="Proteomes" id="UP000232638"/>
    </source>
</evidence>
<gene>
    <name evidence="3" type="ORF">THSYN_19330</name>
</gene>
<feature type="domain" description="Protein kinase" evidence="2">
    <location>
        <begin position="12"/>
        <end position="306"/>
    </location>
</feature>